<accession>A0A6A3A5T9</accession>
<proteinExistence type="predicted"/>
<comment type="caution">
    <text evidence="1">The sequence shown here is derived from an EMBL/GenBank/DDBJ whole genome shotgun (WGS) entry which is preliminary data.</text>
</comment>
<sequence>MVSTRSKVPSCGWPSLTGYLLGFAKELWGNVLSLCGIMRNVSTWDRELDWATKLLRGRSLIVQVLKLALVGHVYGLWCERNSRLFEGRARLVGDVLNDIRDTIQIRLNNWSICKTDSRNATLCASWGILS</sequence>
<organism evidence="1 2">
    <name type="scientific">Hibiscus syriacus</name>
    <name type="common">Rose of Sharon</name>
    <dbReference type="NCBI Taxonomy" id="106335"/>
    <lineage>
        <taxon>Eukaryota</taxon>
        <taxon>Viridiplantae</taxon>
        <taxon>Streptophyta</taxon>
        <taxon>Embryophyta</taxon>
        <taxon>Tracheophyta</taxon>
        <taxon>Spermatophyta</taxon>
        <taxon>Magnoliopsida</taxon>
        <taxon>eudicotyledons</taxon>
        <taxon>Gunneridae</taxon>
        <taxon>Pentapetalae</taxon>
        <taxon>rosids</taxon>
        <taxon>malvids</taxon>
        <taxon>Malvales</taxon>
        <taxon>Malvaceae</taxon>
        <taxon>Malvoideae</taxon>
        <taxon>Hibiscus</taxon>
    </lineage>
</organism>
<dbReference type="Proteomes" id="UP000436088">
    <property type="component" value="Unassembled WGS sequence"/>
</dbReference>
<dbReference type="AlphaFoldDB" id="A0A6A3A5T9"/>
<gene>
    <name evidence="1" type="ORF">F3Y22_tig00110597pilonHSYRG00465</name>
</gene>
<evidence type="ECO:0000313" key="1">
    <source>
        <dbReference type="EMBL" id="KAE8698592.1"/>
    </source>
</evidence>
<reference evidence="1" key="1">
    <citation type="submission" date="2019-09" db="EMBL/GenBank/DDBJ databases">
        <title>Draft genome information of white flower Hibiscus syriacus.</title>
        <authorList>
            <person name="Kim Y.-M."/>
        </authorList>
    </citation>
    <scope>NUCLEOTIDE SEQUENCE [LARGE SCALE GENOMIC DNA]</scope>
    <source>
        <strain evidence="1">YM2019G1</strain>
    </source>
</reference>
<protein>
    <submittedName>
        <fullName evidence="1">Uncharacterized protein</fullName>
    </submittedName>
</protein>
<dbReference type="EMBL" id="VEPZ02001044">
    <property type="protein sequence ID" value="KAE8698592.1"/>
    <property type="molecule type" value="Genomic_DNA"/>
</dbReference>
<keyword evidence="2" id="KW-1185">Reference proteome</keyword>
<evidence type="ECO:0000313" key="2">
    <source>
        <dbReference type="Proteomes" id="UP000436088"/>
    </source>
</evidence>
<name>A0A6A3A5T9_HIBSY</name>